<keyword evidence="2" id="KW-1185">Reference proteome</keyword>
<comment type="caution">
    <text evidence="1">The sequence shown here is derived from an EMBL/GenBank/DDBJ whole genome shotgun (WGS) entry which is preliminary data.</text>
</comment>
<dbReference type="InterPro" id="IPR046155">
    <property type="entry name" value="DUF6157"/>
</dbReference>
<dbReference type="OrthoDB" id="2361182at2"/>
<accession>A0A2A2WR40</accession>
<reference evidence="2" key="1">
    <citation type="submission" date="2017-09" db="EMBL/GenBank/DDBJ databases">
        <authorList>
            <person name="Zhang Y."/>
            <person name="Huang X."/>
            <person name="Liu J."/>
            <person name="Lu L."/>
            <person name="Peng K."/>
        </authorList>
    </citation>
    <scope>NUCLEOTIDE SEQUENCE [LARGE SCALE GENOMIC DNA]</scope>
    <source>
        <strain evidence="2">S-XJ-1</strain>
    </source>
</reference>
<proteinExistence type="predicted"/>
<dbReference type="AlphaFoldDB" id="A0A2A2WR40"/>
<dbReference type="Pfam" id="PF19654">
    <property type="entry name" value="DUF6157"/>
    <property type="match status" value="1"/>
</dbReference>
<sequence length="133" mass="14630">MHSTDYTDTLILPASDTRAETATAPPSGKRSIAELQYERLSGADYTWTSDDLLFDVHCARKGIGEADRAAEREEFFSKGQPCLRTSPLTKTYGWAMHFDSGGRIALLPMGSDRLAELQADPSVTVRTAMKSSR</sequence>
<organism evidence="1 2">
    <name type="scientific">Dietzia natronolimnaea</name>
    <dbReference type="NCBI Taxonomy" id="161920"/>
    <lineage>
        <taxon>Bacteria</taxon>
        <taxon>Bacillati</taxon>
        <taxon>Actinomycetota</taxon>
        <taxon>Actinomycetes</taxon>
        <taxon>Mycobacteriales</taxon>
        <taxon>Dietziaceae</taxon>
        <taxon>Dietzia</taxon>
    </lineage>
</organism>
<dbReference type="EMBL" id="NTGA01000013">
    <property type="protein sequence ID" value="PAY23676.1"/>
    <property type="molecule type" value="Genomic_DNA"/>
</dbReference>
<evidence type="ECO:0000313" key="2">
    <source>
        <dbReference type="Proteomes" id="UP000218810"/>
    </source>
</evidence>
<evidence type="ECO:0000313" key="1">
    <source>
        <dbReference type="EMBL" id="PAY23676.1"/>
    </source>
</evidence>
<dbReference type="Proteomes" id="UP000218810">
    <property type="component" value="Unassembled WGS sequence"/>
</dbReference>
<protein>
    <submittedName>
        <fullName evidence="1">Uncharacterized protein</fullName>
    </submittedName>
</protein>
<gene>
    <name evidence="1" type="ORF">CEY15_07225</name>
</gene>
<name>A0A2A2WR40_9ACTN</name>
<dbReference type="RefSeq" id="WP_095717868.1">
    <property type="nucleotide sequence ID" value="NZ_NTGA01000013.1"/>
</dbReference>